<reference evidence="2" key="2">
    <citation type="submission" date="2013-10" db="EMBL/GenBank/DDBJ databases">
        <authorList>
            <person name="Aslett M."/>
        </authorList>
    </citation>
    <scope>NUCLEOTIDE SEQUENCE [LARGE SCALE GENOMIC DNA]</scope>
    <source>
        <strain evidence="2">Houghton</strain>
    </source>
</reference>
<feature type="region of interest" description="Disordered" evidence="1">
    <location>
        <begin position="1"/>
        <end position="25"/>
    </location>
</feature>
<organism evidence="2 3">
    <name type="scientific">Eimeria mitis</name>
    <dbReference type="NCBI Taxonomy" id="44415"/>
    <lineage>
        <taxon>Eukaryota</taxon>
        <taxon>Sar</taxon>
        <taxon>Alveolata</taxon>
        <taxon>Apicomplexa</taxon>
        <taxon>Conoidasida</taxon>
        <taxon>Coccidia</taxon>
        <taxon>Eucoccidiorida</taxon>
        <taxon>Eimeriorina</taxon>
        <taxon>Eimeriidae</taxon>
        <taxon>Eimeria</taxon>
    </lineage>
</organism>
<gene>
    <name evidence="2" type="ORF">EMH_0035520</name>
</gene>
<dbReference type="Proteomes" id="UP000030744">
    <property type="component" value="Unassembled WGS sequence"/>
</dbReference>
<proteinExistence type="predicted"/>
<name>U6JUZ4_9EIME</name>
<evidence type="ECO:0000256" key="1">
    <source>
        <dbReference type="SAM" id="MobiDB-lite"/>
    </source>
</evidence>
<feature type="compositionally biased region" description="Basic and acidic residues" evidence="1">
    <location>
        <begin position="121"/>
        <end position="131"/>
    </location>
</feature>
<dbReference type="VEuPathDB" id="ToxoDB:EMH_0035520"/>
<dbReference type="AlphaFoldDB" id="U6JUZ4"/>
<dbReference type="GeneID" id="25378344"/>
<evidence type="ECO:0000313" key="2">
    <source>
        <dbReference type="EMBL" id="CDJ27857.1"/>
    </source>
</evidence>
<protein>
    <submittedName>
        <fullName evidence="2">Uncharacterized protein</fullName>
    </submittedName>
</protein>
<dbReference type="RefSeq" id="XP_013350434.1">
    <property type="nucleotide sequence ID" value="XM_013494980.1"/>
</dbReference>
<evidence type="ECO:0000313" key="3">
    <source>
        <dbReference type="Proteomes" id="UP000030744"/>
    </source>
</evidence>
<dbReference type="EMBL" id="HG680365">
    <property type="protein sequence ID" value="CDJ27857.1"/>
    <property type="molecule type" value="Genomic_DNA"/>
</dbReference>
<sequence length="178" mass="19462">MALQQQTTLQQQNSLQQQRSLQQQDSALQLQLQQTAAQLDRAIPDPTLQPDLPEFCSEEERQRALSAAVAAAAEALKQEQQERAEDEAAATTAATCCFLCSNESTAPSPASSWVDVHLKEGGEEGEEKQLKGESMTEQQQQVMDSGVSNAKEIDLFGPQDLDFINQELSAAHKDLYAA</sequence>
<accession>U6JUZ4</accession>
<keyword evidence="3" id="KW-1185">Reference proteome</keyword>
<reference evidence="2" key="1">
    <citation type="submission" date="2013-10" db="EMBL/GenBank/DDBJ databases">
        <title>Genomic analysis of the causative agents of coccidiosis in chickens.</title>
        <authorList>
            <person name="Reid A.J."/>
            <person name="Blake D."/>
            <person name="Billington K."/>
            <person name="Browne H."/>
            <person name="Dunn M."/>
            <person name="Hung S."/>
            <person name="Kawahara F."/>
            <person name="Miranda-Saavedra D."/>
            <person name="Mourier T."/>
            <person name="Nagra H."/>
            <person name="Otto T.D."/>
            <person name="Rawlings N."/>
            <person name="Sanchez A."/>
            <person name="Sanders M."/>
            <person name="Subramaniam C."/>
            <person name="Tay Y."/>
            <person name="Dear P."/>
            <person name="Doerig C."/>
            <person name="Gruber A."/>
            <person name="Parkinson J."/>
            <person name="Shirley M."/>
            <person name="Wan K.L."/>
            <person name="Berriman M."/>
            <person name="Tomley F."/>
            <person name="Pain A."/>
        </authorList>
    </citation>
    <scope>NUCLEOTIDE SEQUENCE [LARGE SCALE GENOMIC DNA]</scope>
    <source>
        <strain evidence="2">Houghton</strain>
    </source>
</reference>
<feature type="region of interest" description="Disordered" evidence="1">
    <location>
        <begin position="121"/>
        <end position="145"/>
    </location>
</feature>
<feature type="compositionally biased region" description="Polar residues" evidence="1">
    <location>
        <begin position="135"/>
        <end position="145"/>
    </location>
</feature>
<dbReference type="OrthoDB" id="329954at2759"/>